<dbReference type="Gene3D" id="2.40.170.20">
    <property type="entry name" value="TonB-dependent receptor, beta-barrel domain"/>
    <property type="match status" value="1"/>
</dbReference>
<evidence type="ECO:0000256" key="3">
    <source>
        <dbReference type="ARBA" id="ARBA00023237"/>
    </source>
</evidence>
<feature type="domain" description="TonB-dependent receptor plug" evidence="7">
    <location>
        <begin position="63"/>
        <end position="166"/>
    </location>
</feature>
<dbReference type="CDD" id="cd01347">
    <property type="entry name" value="ligand_gated_channel"/>
    <property type="match status" value="1"/>
</dbReference>
<dbReference type="InterPro" id="IPR036942">
    <property type="entry name" value="Beta-barrel_TonB_sf"/>
</dbReference>
<dbReference type="InterPro" id="IPR037066">
    <property type="entry name" value="Plug_dom_sf"/>
</dbReference>
<evidence type="ECO:0000259" key="7">
    <source>
        <dbReference type="Pfam" id="PF07715"/>
    </source>
</evidence>
<sequence>MKGLRQAVTTATSLIALLAPVAAFAQQTDPATEDSAAAAPEAPPEDIVVTGIRGALQGAISQKRDADRVQEVLAAEDLGKLPEASIAESLARLPGISTNRDRGNGTQISIRGLGPNLVNTLLNGREIVSAESSRNIRYEQFPAELLNGASIYKSPTAAQVEGAIAGQVDLRTVKPLDYKGRSVSVNVRGIFSTEADRVQDADPFGYVASISYVGRISDTLGFAVGYSGRKQAVATTRTNIFRYAGSFTDFDGDGLGQNGLPITPDSPNNQGDGIPFGFEALARGGNDERHGAVGVLQWRPSSAFELNADFFYSRVSFDETQRGFRVENLPFGNVLSDPVVTNGYVTGITTTNAGTDFGQVVRGVNESFFFKDNLYAGGLNGRYEAGGWEVLGDVGYSTTDRRQQFLTLRTEPFGVTPTTRFQSFRGRAPIMTIDTDLTNPSLYRIADFQIPENGGGAPLINDELWSASFDVKRELGGFFKNIQFGGRYTDRSKDYTQRTQFGFIDPAQRVPVPADLLNPDFQFGGEYGSLPGALSIDIPAAFERFFGEVNPTESFFDQRFSWVVGEKTYAGYGQLNLDGELFGIPLLGNAGLRVIRTETISRSTEIDQTQQPDGSVIDVANPIAVRNQFTDWLPNLNLTFQPTDQLQLRLGFSKALSRAPLDDLNAGSGVFTFNGVPQGFGGNPLLEPFRATQYDATVEWYLNRDTAITLAGFYKDLDTFIVQQVTAVTVPDPAGGPALEGTFRQPVNGQGGSIKGFELSAQTVFSFLPSPFDGLGVFANYSYTDSSISVTENDNAIGSIPLPGLSKHVANLVAYYSKAGLEARVGYRYRSSYATELGDTDRILFTAPEGVLDMQISYEFPESTPLAGVQVMFQGNNLTNEPFETYYGDRNLQGRYEKFGTRYLFGIGFKL</sequence>
<evidence type="ECO:0000256" key="1">
    <source>
        <dbReference type="ARBA" id="ARBA00004442"/>
    </source>
</evidence>
<organism evidence="8">
    <name type="scientific">Sphingomonas sanxanigenens</name>
    <dbReference type="NCBI Taxonomy" id="397260"/>
    <lineage>
        <taxon>Bacteria</taxon>
        <taxon>Pseudomonadati</taxon>
        <taxon>Pseudomonadota</taxon>
        <taxon>Alphaproteobacteria</taxon>
        <taxon>Sphingomonadales</taxon>
        <taxon>Sphingomonadaceae</taxon>
        <taxon>Sphingomonas</taxon>
    </lineage>
</organism>
<feature type="signal peptide" evidence="5">
    <location>
        <begin position="1"/>
        <end position="25"/>
    </location>
</feature>
<dbReference type="GO" id="GO:0009279">
    <property type="term" value="C:cell outer membrane"/>
    <property type="evidence" value="ECO:0007669"/>
    <property type="project" value="UniProtKB-SubCell"/>
</dbReference>
<evidence type="ECO:0000256" key="2">
    <source>
        <dbReference type="ARBA" id="ARBA00023136"/>
    </source>
</evidence>
<dbReference type="NCBIfam" id="TIGR01782">
    <property type="entry name" value="TonB-Xanth-Caul"/>
    <property type="match status" value="1"/>
</dbReference>
<dbReference type="PANTHER" id="PTHR40980:SF3">
    <property type="entry name" value="TONB-DEPENDENT RECEPTOR-LIKE BETA-BARREL DOMAIN-CONTAINING PROTEIN"/>
    <property type="match status" value="1"/>
</dbReference>
<comment type="subcellular location">
    <subcellularLocation>
        <location evidence="1 4">Cell outer membrane</location>
    </subcellularLocation>
</comment>
<proteinExistence type="inferred from homology"/>
<gene>
    <name evidence="8" type="primary">spsL</name>
</gene>
<keyword evidence="4" id="KW-0798">TonB box</keyword>
<dbReference type="InterPro" id="IPR000531">
    <property type="entry name" value="Beta-barrel_TonB"/>
</dbReference>
<name>U6BP46_9SPHN</name>
<keyword evidence="2 4" id="KW-0472">Membrane</keyword>
<dbReference type="Gene3D" id="2.170.130.10">
    <property type="entry name" value="TonB-dependent receptor, plug domain"/>
    <property type="match status" value="1"/>
</dbReference>
<dbReference type="InterPro" id="IPR012910">
    <property type="entry name" value="Plug_dom"/>
</dbReference>
<evidence type="ECO:0000259" key="6">
    <source>
        <dbReference type="Pfam" id="PF00593"/>
    </source>
</evidence>
<dbReference type="InterPro" id="IPR010104">
    <property type="entry name" value="TonB_rcpt_bac"/>
</dbReference>
<dbReference type="Pfam" id="PF00593">
    <property type="entry name" value="TonB_dep_Rec_b-barrel"/>
    <property type="match status" value="1"/>
</dbReference>
<reference evidence="8" key="1">
    <citation type="submission" date="2013-06" db="EMBL/GenBank/DDBJ databases">
        <title>Genes involved in sphingan Ss biosynthesis of Sphingomonas sanxanigenens.</title>
        <authorList>
            <person name="Huang H."/>
        </authorList>
    </citation>
    <scope>NUCLEOTIDE SEQUENCE</scope>
    <source>
        <strain evidence="8">NX02</strain>
    </source>
</reference>
<comment type="similarity">
    <text evidence="4">Belongs to the TonB-dependent receptor family.</text>
</comment>
<accession>U6BP46</accession>
<feature type="chain" id="PRO_5004668495" evidence="5">
    <location>
        <begin position="26"/>
        <end position="911"/>
    </location>
</feature>
<keyword evidence="5" id="KW-0732">Signal</keyword>
<dbReference type="AlphaFoldDB" id="U6BP46"/>
<keyword evidence="8" id="KW-0808">Transferase</keyword>
<dbReference type="EMBL" id="KF301667">
    <property type="protein sequence ID" value="AHA38090.1"/>
    <property type="molecule type" value="Genomic_DNA"/>
</dbReference>
<dbReference type="PANTHER" id="PTHR40980">
    <property type="entry name" value="PLUG DOMAIN-CONTAINING PROTEIN"/>
    <property type="match status" value="1"/>
</dbReference>
<evidence type="ECO:0000256" key="4">
    <source>
        <dbReference type="RuleBase" id="RU003357"/>
    </source>
</evidence>
<evidence type="ECO:0000256" key="5">
    <source>
        <dbReference type="SAM" id="SignalP"/>
    </source>
</evidence>
<evidence type="ECO:0000313" key="8">
    <source>
        <dbReference type="EMBL" id="AHA38090.1"/>
    </source>
</evidence>
<feature type="domain" description="TonB-dependent receptor-like beta-barrel" evidence="6">
    <location>
        <begin position="429"/>
        <end position="878"/>
    </location>
</feature>
<dbReference type="Pfam" id="PF07715">
    <property type="entry name" value="Plug"/>
    <property type="match status" value="1"/>
</dbReference>
<keyword evidence="3" id="KW-0998">Cell outer membrane</keyword>
<protein>
    <submittedName>
        <fullName evidence="8">Glycosyltransferase</fullName>
    </submittedName>
</protein>
<dbReference type="SUPFAM" id="SSF56935">
    <property type="entry name" value="Porins"/>
    <property type="match status" value="1"/>
</dbReference>
<dbReference type="GO" id="GO:0016740">
    <property type="term" value="F:transferase activity"/>
    <property type="evidence" value="ECO:0007669"/>
    <property type="project" value="UniProtKB-KW"/>
</dbReference>